<name>A0A560AL11_AZOBR</name>
<proteinExistence type="predicted"/>
<dbReference type="Gene3D" id="3.30.470.20">
    <property type="entry name" value="ATP-grasp fold, B domain"/>
    <property type="match status" value="1"/>
</dbReference>
<keyword evidence="3" id="KW-0808">Transferase</keyword>
<dbReference type="InterPro" id="IPR008279">
    <property type="entry name" value="PEP-util_enz_mobile_dom"/>
</dbReference>
<evidence type="ECO:0000313" key="4">
    <source>
        <dbReference type="Proteomes" id="UP000316083"/>
    </source>
</evidence>
<feature type="domain" description="Pyruvate phosphate dikinase AMP/ATP-binding" evidence="2">
    <location>
        <begin position="82"/>
        <end position="129"/>
    </location>
</feature>
<evidence type="ECO:0000259" key="1">
    <source>
        <dbReference type="Pfam" id="PF00391"/>
    </source>
</evidence>
<dbReference type="Pfam" id="PF01326">
    <property type="entry name" value="PPDK_N"/>
    <property type="match status" value="1"/>
</dbReference>
<dbReference type="NCBIfam" id="NF004508">
    <property type="entry name" value="PRK05849.1"/>
    <property type="match status" value="1"/>
</dbReference>
<dbReference type="SUPFAM" id="SSF56059">
    <property type="entry name" value="Glutathione synthetase ATP-binding domain-like"/>
    <property type="match status" value="1"/>
</dbReference>
<sequence>MPDLTATAAKARHHIPIHWDRTVGESGSGESSRYPWLARSKAGTLEALAGRLHSAKVPPLEIVPLTEWLREPGRVLASLKAKGWSRMAVRSSAAQEDADDNSMAGAFTTRLQVRPEDLADACADVACSMAELPGLHEFFVQPMVEDVVMAGVAFTRDPNGGGPYHVINYSKGQRTDAVTSGDGDGLLTCYIHHAAPCPPPALSGVTALLNELGGLFSGTPLDVEFAVQSDGSVVLLQVRPLVLRVPQPDPAEHAAWVERIAAKVAAGQTRHPFLFGRRTVYGVMPDWNPAEIIGIRPRPLALSLYKEMVTDAIWAYQRDNYGYRNLRSFPLLQSFQGVPFIDVRVSFNSFLPKDLPDELAERLTDHYLTTLVEHPACHDKVEFDIVFSCYTFDLPKRLERLAAAGFTGAEIGMLSDCLRRLTHRIIHHGQGLWRQDRAKLDILAARRRTILDSDLDSLHKIYWLLEDCKRYGTLPFAGLARAGFIAVQLLRSLVDVGVFSETERSQFMRSLETVSSEMGRDFQRLSKSAFLDRYGHLRPGTYDITSPRYDATPDLYFDWSNQGGPPAEPAEPFCLSLEQFRRIEALMKQHGLDDSLLGLFDFLKAAIEGREYAKFVFTANLSDAIELFAEWGGGLGFDREALSFADIGTVARLAGAADEAHDLLARSIAEGRERHARTTAIVLPPLVTDPGDAWSFHLPATAPNFITQKRVSAPVVLADAGREALRDRIVLIPAADPGYDWLFTCGIAGFITQYGGINSHMAIRAQELGLPAVIGCGEAYYQSWSRARRLQIDCAGRQVTILM</sequence>
<feature type="domain" description="PEP-utilising enzyme mobile" evidence="1">
    <location>
        <begin position="728"/>
        <end position="793"/>
    </location>
</feature>
<evidence type="ECO:0000313" key="3">
    <source>
        <dbReference type="EMBL" id="TWA61026.1"/>
    </source>
</evidence>
<accession>A0A560AL11</accession>
<reference evidence="3 4" key="1">
    <citation type="submission" date="2019-06" db="EMBL/GenBank/DDBJ databases">
        <title>Genomic Encyclopedia of Type Strains, Phase IV (KMG-V): Genome sequencing to study the core and pangenomes of soil and plant-associated prokaryotes.</title>
        <authorList>
            <person name="Whitman W."/>
        </authorList>
    </citation>
    <scope>NUCLEOTIDE SEQUENCE [LARGE SCALE GENOMIC DNA]</scope>
    <source>
        <strain evidence="3 4">BR 11796</strain>
    </source>
</reference>
<dbReference type="SUPFAM" id="SSF52009">
    <property type="entry name" value="Phosphohistidine domain"/>
    <property type="match status" value="1"/>
</dbReference>
<protein>
    <submittedName>
        <fullName evidence="3">Pyruvate phosphate dikinase-like enzyme</fullName>
    </submittedName>
</protein>
<dbReference type="Proteomes" id="UP000316083">
    <property type="component" value="Unassembled WGS sequence"/>
</dbReference>
<evidence type="ECO:0000259" key="2">
    <source>
        <dbReference type="Pfam" id="PF01326"/>
    </source>
</evidence>
<dbReference type="AlphaFoldDB" id="A0A560AL11"/>
<dbReference type="RefSeq" id="WP_145679451.1">
    <property type="nucleotide sequence ID" value="NZ_VITF01000018.1"/>
</dbReference>
<gene>
    <name evidence="3" type="ORF">FBZ82_11827</name>
</gene>
<dbReference type="Pfam" id="PF00391">
    <property type="entry name" value="PEP-utilizers"/>
    <property type="match status" value="1"/>
</dbReference>
<dbReference type="GO" id="GO:0016301">
    <property type="term" value="F:kinase activity"/>
    <property type="evidence" value="ECO:0007669"/>
    <property type="project" value="UniProtKB-KW"/>
</dbReference>
<dbReference type="GO" id="GO:0005524">
    <property type="term" value="F:ATP binding"/>
    <property type="evidence" value="ECO:0007669"/>
    <property type="project" value="InterPro"/>
</dbReference>
<dbReference type="InterPro" id="IPR036637">
    <property type="entry name" value="Phosphohistidine_dom_sf"/>
</dbReference>
<dbReference type="PANTHER" id="PTHR43615">
    <property type="entry name" value="PHOSPHOENOLPYRUVATE SYNTHASE-RELATED"/>
    <property type="match status" value="1"/>
</dbReference>
<dbReference type="InterPro" id="IPR013815">
    <property type="entry name" value="ATP_grasp_subdomain_1"/>
</dbReference>
<dbReference type="InterPro" id="IPR002192">
    <property type="entry name" value="PPDK_AMP/ATP-bd"/>
</dbReference>
<comment type="caution">
    <text evidence="3">The sequence shown here is derived from an EMBL/GenBank/DDBJ whole genome shotgun (WGS) entry which is preliminary data.</text>
</comment>
<dbReference type="EMBL" id="VITF01000018">
    <property type="protein sequence ID" value="TWA61026.1"/>
    <property type="molecule type" value="Genomic_DNA"/>
</dbReference>
<dbReference type="Gene3D" id="3.50.30.10">
    <property type="entry name" value="Phosphohistidine domain"/>
    <property type="match status" value="1"/>
</dbReference>
<dbReference type="PANTHER" id="PTHR43615:SF1">
    <property type="entry name" value="PPDK_N DOMAIN-CONTAINING PROTEIN"/>
    <property type="match status" value="1"/>
</dbReference>
<keyword evidence="3" id="KW-0670">Pyruvate</keyword>
<keyword evidence="3" id="KW-0418">Kinase</keyword>
<dbReference type="Gene3D" id="3.30.1490.20">
    <property type="entry name" value="ATP-grasp fold, A domain"/>
    <property type="match status" value="1"/>
</dbReference>
<organism evidence="3 4">
    <name type="scientific">Azospirillum brasilense</name>
    <dbReference type="NCBI Taxonomy" id="192"/>
    <lineage>
        <taxon>Bacteria</taxon>
        <taxon>Pseudomonadati</taxon>
        <taxon>Pseudomonadota</taxon>
        <taxon>Alphaproteobacteria</taxon>
        <taxon>Rhodospirillales</taxon>
        <taxon>Azospirillaceae</taxon>
        <taxon>Azospirillum</taxon>
    </lineage>
</organism>
<dbReference type="InterPro" id="IPR051549">
    <property type="entry name" value="PEP_Utilizing_Enz"/>
</dbReference>